<feature type="domain" description="WH2" evidence="2">
    <location>
        <begin position="39"/>
        <end position="56"/>
    </location>
</feature>
<reference evidence="3" key="1">
    <citation type="submission" date="2016-12" db="EMBL/GenBank/DDBJ databases">
        <title>The genomes of Aspergillus section Nigri reveals drivers in fungal speciation.</title>
        <authorList>
            <consortium name="DOE Joint Genome Institute"/>
            <person name="Vesth T.C."/>
            <person name="Nybo J."/>
            <person name="Theobald S."/>
            <person name="Brandl J."/>
            <person name="Frisvad J.C."/>
            <person name="Nielsen K.F."/>
            <person name="Lyhne E.K."/>
            <person name="Kogle M.E."/>
            <person name="Kuo A."/>
            <person name="Riley R."/>
            <person name="Clum A."/>
            <person name="Nolan M."/>
            <person name="Lipzen A."/>
            <person name="Salamov A."/>
            <person name="Henrissat B."/>
            <person name="Wiebenga A."/>
            <person name="De vries R.P."/>
            <person name="Grigoriev I.V."/>
            <person name="Mortensen U.H."/>
            <person name="Andersen M.R."/>
            <person name="Baker S.E."/>
        </authorList>
    </citation>
    <scope>NUCLEOTIDE SEQUENCE</scope>
    <source>
        <strain evidence="3">CBS 122712</strain>
    </source>
</reference>
<gene>
    <name evidence="3" type="ORF">BO83DRAFT_414623</name>
</gene>
<feature type="compositionally biased region" description="Pro residues" evidence="1">
    <location>
        <begin position="336"/>
        <end position="367"/>
    </location>
</feature>
<dbReference type="VEuPathDB" id="FungiDB:BO83DRAFT_414623"/>
<dbReference type="RefSeq" id="XP_025391808.1">
    <property type="nucleotide sequence ID" value="XM_025534582.1"/>
</dbReference>
<feature type="region of interest" description="Disordered" evidence="1">
    <location>
        <begin position="1"/>
        <end position="403"/>
    </location>
</feature>
<dbReference type="AlphaFoldDB" id="A0A317W5Q0"/>
<dbReference type="OrthoDB" id="2430277at2759"/>
<sequence length="446" mass="43773">MPPPPPPPPPPPGGMGGPPPPPPPAGNLPSRPSGSEAKGRGALLSDIHKGARLKKTVTNDRSAPMVSGGGSKSSGPAIPSAPPVPGMAKPPTGLAPPVPPAQAANRLRSNSDTGSGGDAVAGAPAAPQLGGLFAGGMPKLRSRGGVDTGANRDSPYRSDTDGSRSAPPPPAMSAPKPPGARPPPRPPATESPPTPPVNPLVANLRKPPPRPASRPSSTVSTASSRSAPDAPPRAPPPLPGSAKGPPPPPVSTRKPSAPAPPPLPPPSASPAAPPPPPPVAAPRPPPAPARSTPPPPPPPPGASAPQPPNGTAAASIAVQAARNALGHAPPAASAPSAPPPPPPSAPPSEPPSRPSPLPSSIAPPPPHQPDRSTLDPSAYTLSNGGPSPGASPRSPGGHGIMRVDDHRFKFQSGGLLPKPRPFVGGTRRYRAGRGSSVPLDLSALIG</sequence>
<protein>
    <recommendedName>
        <fullName evidence="2">WH2 domain-containing protein</fullName>
    </recommendedName>
</protein>
<evidence type="ECO:0000259" key="2">
    <source>
        <dbReference type="PROSITE" id="PS51082"/>
    </source>
</evidence>
<name>A0A317W5Q0_ASPEC</name>
<dbReference type="EMBL" id="MSFU01000004">
    <property type="protein sequence ID" value="PWY81385.1"/>
    <property type="molecule type" value="Genomic_DNA"/>
</dbReference>
<evidence type="ECO:0000313" key="4">
    <source>
        <dbReference type="Proteomes" id="UP000246171"/>
    </source>
</evidence>
<dbReference type="PRINTS" id="PR01217">
    <property type="entry name" value="PRICHEXTENSN"/>
</dbReference>
<dbReference type="InterPro" id="IPR003124">
    <property type="entry name" value="WH2_dom"/>
</dbReference>
<dbReference type="Proteomes" id="UP000246171">
    <property type="component" value="Unassembled WGS sequence"/>
</dbReference>
<organism evidence="3 4">
    <name type="scientific">Aspergillus eucalypticola (strain CBS 122712 / IBT 29274)</name>
    <dbReference type="NCBI Taxonomy" id="1448314"/>
    <lineage>
        <taxon>Eukaryota</taxon>
        <taxon>Fungi</taxon>
        <taxon>Dikarya</taxon>
        <taxon>Ascomycota</taxon>
        <taxon>Pezizomycotina</taxon>
        <taxon>Eurotiomycetes</taxon>
        <taxon>Eurotiomycetidae</taxon>
        <taxon>Eurotiales</taxon>
        <taxon>Aspergillaceae</taxon>
        <taxon>Aspergillus</taxon>
        <taxon>Aspergillus subgen. Circumdati</taxon>
    </lineage>
</organism>
<dbReference type="CDD" id="cd22076">
    <property type="entry name" value="WH2_WAS_WASL-1"/>
    <property type="match status" value="1"/>
</dbReference>
<feature type="compositionally biased region" description="Low complexity" evidence="1">
    <location>
        <begin position="213"/>
        <end position="228"/>
    </location>
</feature>
<feature type="compositionally biased region" description="Pro residues" evidence="1">
    <location>
        <begin position="166"/>
        <end position="198"/>
    </location>
</feature>
<keyword evidence="4" id="KW-1185">Reference proteome</keyword>
<accession>A0A317W5Q0</accession>
<dbReference type="PROSITE" id="PS51082">
    <property type="entry name" value="WH2"/>
    <property type="match status" value="1"/>
</dbReference>
<dbReference type="SMART" id="SM00246">
    <property type="entry name" value="WH2"/>
    <property type="match status" value="1"/>
</dbReference>
<feature type="compositionally biased region" description="Pro residues" evidence="1">
    <location>
        <begin position="1"/>
        <end position="26"/>
    </location>
</feature>
<feature type="compositionally biased region" description="Low complexity" evidence="1">
    <location>
        <begin position="120"/>
        <end position="131"/>
    </location>
</feature>
<feature type="compositionally biased region" description="Low complexity" evidence="1">
    <location>
        <begin position="382"/>
        <end position="395"/>
    </location>
</feature>
<evidence type="ECO:0000256" key="1">
    <source>
        <dbReference type="SAM" id="MobiDB-lite"/>
    </source>
</evidence>
<feature type="compositionally biased region" description="Pro residues" evidence="1">
    <location>
        <begin position="257"/>
        <end position="308"/>
    </location>
</feature>
<dbReference type="Pfam" id="PF02205">
    <property type="entry name" value="WH2"/>
    <property type="match status" value="1"/>
</dbReference>
<dbReference type="GO" id="GO:0003779">
    <property type="term" value="F:actin binding"/>
    <property type="evidence" value="ECO:0007669"/>
    <property type="project" value="InterPro"/>
</dbReference>
<proteinExistence type="predicted"/>
<dbReference type="GeneID" id="37056544"/>
<evidence type="ECO:0000313" key="3">
    <source>
        <dbReference type="EMBL" id="PWY81385.1"/>
    </source>
</evidence>
<comment type="caution">
    <text evidence="3">The sequence shown here is derived from an EMBL/GenBank/DDBJ whole genome shotgun (WGS) entry which is preliminary data.</text>
</comment>
<feature type="compositionally biased region" description="Pro residues" evidence="1">
    <location>
        <begin position="229"/>
        <end position="250"/>
    </location>
</feature>